<organism evidence="2 3">
    <name type="scientific">Massilia pinisoli</name>
    <dbReference type="NCBI Taxonomy" id="1772194"/>
    <lineage>
        <taxon>Bacteria</taxon>
        <taxon>Pseudomonadati</taxon>
        <taxon>Pseudomonadota</taxon>
        <taxon>Betaproteobacteria</taxon>
        <taxon>Burkholderiales</taxon>
        <taxon>Oxalobacteraceae</taxon>
        <taxon>Telluria group</taxon>
        <taxon>Massilia</taxon>
    </lineage>
</organism>
<feature type="transmembrane region" description="Helical" evidence="1">
    <location>
        <begin position="91"/>
        <end position="115"/>
    </location>
</feature>
<keyword evidence="1" id="KW-0472">Membrane</keyword>
<evidence type="ECO:0000313" key="2">
    <source>
        <dbReference type="EMBL" id="MCS0580690.1"/>
    </source>
</evidence>
<keyword evidence="1" id="KW-1133">Transmembrane helix</keyword>
<dbReference type="Proteomes" id="UP001204151">
    <property type="component" value="Unassembled WGS sequence"/>
</dbReference>
<dbReference type="RefSeq" id="WP_258815343.1">
    <property type="nucleotide sequence ID" value="NZ_JANUGW010000002.1"/>
</dbReference>
<keyword evidence="1" id="KW-0812">Transmembrane</keyword>
<feature type="transmembrane region" description="Helical" evidence="1">
    <location>
        <begin position="32"/>
        <end position="49"/>
    </location>
</feature>
<dbReference type="EMBL" id="JANUGW010000002">
    <property type="protein sequence ID" value="MCS0580690.1"/>
    <property type="molecule type" value="Genomic_DNA"/>
</dbReference>
<evidence type="ECO:0000313" key="3">
    <source>
        <dbReference type="Proteomes" id="UP001204151"/>
    </source>
</evidence>
<reference evidence="2 3" key="1">
    <citation type="submission" date="2022-08" db="EMBL/GenBank/DDBJ databases">
        <title>Reclassification of Massilia species as members of the genera Telluria, Duganella, Pseudoduganella, Mokoshia gen. nov. and Zemynaea gen. nov. using orthogonal and non-orthogonal genome-based approaches.</title>
        <authorList>
            <person name="Bowman J.P."/>
        </authorList>
    </citation>
    <scope>NUCLEOTIDE SEQUENCE [LARGE SCALE GENOMIC DNA]</scope>
    <source>
        <strain evidence="2 3">JCM 31316</strain>
    </source>
</reference>
<sequence length="116" mass="12759">MSHQRVVLWVMVLMAATGLLDASHADDAAQLHLAVGIAVSYLCFRWYRGDSDARGYRRSRWLSVALVAFTVATIPYYLVRSRRDGERGQALLAYAAYLAAAAFAVWVGMAVHIGLA</sequence>
<gene>
    <name evidence="2" type="ORF">NX784_03710</name>
</gene>
<protein>
    <recommendedName>
        <fullName evidence="4">Transmembrane protein</fullName>
    </recommendedName>
</protein>
<evidence type="ECO:0000256" key="1">
    <source>
        <dbReference type="SAM" id="Phobius"/>
    </source>
</evidence>
<feature type="transmembrane region" description="Helical" evidence="1">
    <location>
        <begin position="61"/>
        <end position="79"/>
    </location>
</feature>
<proteinExistence type="predicted"/>
<keyword evidence="3" id="KW-1185">Reference proteome</keyword>
<accession>A0ABT1ZL97</accession>
<evidence type="ECO:0008006" key="4">
    <source>
        <dbReference type="Google" id="ProtNLM"/>
    </source>
</evidence>
<comment type="caution">
    <text evidence="2">The sequence shown here is derived from an EMBL/GenBank/DDBJ whole genome shotgun (WGS) entry which is preliminary data.</text>
</comment>
<name>A0ABT1ZL97_9BURK</name>